<comment type="cofactor">
    <cofactor evidence="1 8">
        <name>heme</name>
        <dbReference type="ChEBI" id="CHEBI:30413"/>
    </cofactor>
</comment>
<dbReference type="GO" id="GO:0005506">
    <property type="term" value="F:iron ion binding"/>
    <property type="evidence" value="ECO:0007669"/>
    <property type="project" value="InterPro"/>
</dbReference>
<dbReference type="CDD" id="cd11065">
    <property type="entry name" value="CYP64-like"/>
    <property type="match status" value="1"/>
</dbReference>
<protein>
    <recommendedName>
        <fullName evidence="12">Cytochrome P450</fullName>
    </recommendedName>
</protein>
<dbReference type="InterPro" id="IPR050364">
    <property type="entry name" value="Cytochrome_P450_fung"/>
</dbReference>
<keyword evidence="4 8" id="KW-0479">Metal-binding</keyword>
<dbReference type="OMA" id="LVTKGMH"/>
<evidence type="ECO:0000256" key="7">
    <source>
        <dbReference type="ARBA" id="ARBA00023033"/>
    </source>
</evidence>
<dbReference type="GO" id="GO:0004497">
    <property type="term" value="F:monooxygenase activity"/>
    <property type="evidence" value="ECO:0007669"/>
    <property type="project" value="UniProtKB-KW"/>
</dbReference>
<sequence length="539" mass="60031">MTSQYIYAGLAVFVLLLVIRSRRPSRSSLPLPPGPPGVPLIGNVLQTPKETPWVHYYEWSKKYGPVMYLNMAGQPLIIINSLKAAQDLLSRRGAHYSDRPHLVVAGDLVTKGLHILLRHYDARYRLHQRLHSPVVTPGAAINYRPLMELESRQLIHDILTNSDKDGSKGIDWGHWFERAMCSTVYALVYGYRLKTGHEESITTAKYVQAQAVKIMQPGRYLVDAFPSLNHLPGPLAPWKAEAEALWQLEVNLHLENLRRGRESPAWNIATHLSQSAEAVDMAPEELAFNVGTLADAALDTSSMTLNWLVVAWLAEGAAAAGTAKRVLDDVVGRDRMPQFDDQPRLAYIMAVVHELMRWRPTIAGGIPHRYTGAADDDFCGHRIPAGAFVIANHWGIARDESVYGPNVESFVPERWLPDADEEVDVKTNNGVKELYSTVFGYGRRVCVGQHVARQILFMTVARVLWAFDVESAVDGETGEQIVIDPLAVTPGLSIKPRPFNAIFRPRGSWVRSLIEKEGNTHSADIDAILDQIAVERSGK</sequence>
<proteinExistence type="inferred from homology"/>
<dbReference type="InParanoid" id="W3WTX6"/>
<dbReference type="GO" id="GO:0016705">
    <property type="term" value="F:oxidoreductase activity, acting on paired donors, with incorporation or reduction of molecular oxygen"/>
    <property type="evidence" value="ECO:0007669"/>
    <property type="project" value="InterPro"/>
</dbReference>
<accession>W3WTX6</accession>
<evidence type="ECO:0000256" key="2">
    <source>
        <dbReference type="ARBA" id="ARBA00010617"/>
    </source>
</evidence>
<dbReference type="OrthoDB" id="1470350at2759"/>
<dbReference type="RefSeq" id="XP_007838445.1">
    <property type="nucleotide sequence ID" value="XM_007840254.1"/>
</dbReference>
<dbReference type="InterPro" id="IPR002401">
    <property type="entry name" value="Cyt_P450_E_grp-I"/>
</dbReference>
<dbReference type="InterPro" id="IPR036396">
    <property type="entry name" value="Cyt_P450_sf"/>
</dbReference>
<comment type="similarity">
    <text evidence="2 9">Belongs to the cytochrome P450 family.</text>
</comment>
<dbReference type="PRINTS" id="PR00385">
    <property type="entry name" value="P450"/>
</dbReference>
<evidence type="ECO:0000256" key="4">
    <source>
        <dbReference type="ARBA" id="ARBA00022723"/>
    </source>
</evidence>
<keyword evidence="3 8" id="KW-0349">Heme</keyword>
<dbReference type="InterPro" id="IPR017972">
    <property type="entry name" value="Cyt_P450_CS"/>
</dbReference>
<evidence type="ECO:0000256" key="6">
    <source>
        <dbReference type="ARBA" id="ARBA00023004"/>
    </source>
</evidence>
<dbReference type="PANTHER" id="PTHR46300">
    <property type="entry name" value="P450, PUTATIVE (EUROFUNG)-RELATED-RELATED"/>
    <property type="match status" value="1"/>
</dbReference>
<dbReference type="eggNOG" id="KOG0156">
    <property type="taxonomic scope" value="Eukaryota"/>
</dbReference>
<evidence type="ECO:0000313" key="10">
    <source>
        <dbReference type="EMBL" id="ETS76286.1"/>
    </source>
</evidence>
<dbReference type="EMBL" id="KI912117">
    <property type="protein sequence ID" value="ETS76286.1"/>
    <property type="molecule type" value="Genomic_DNA"/>
</dbReference>
<dbReference type="AlphaFoldDB" id="W3WTX6"/>
<gene>
    <name evidence="10" type="ORF">PFICI_11673</name>
</gene>
<evidence type="ECO:0000256" key="5">
    <source>
        <dbReference type="ARBA" id="ARBA00023002"/>
    </source>
</evidence>
<evidence type="ECO:0000256" key="8">
    <source>
        <dbReference type="PIRSR" id="PIRSR602401-1"/>
    </source>
</evidence>
<dbReference type="Proteomes" id="UP000030651">
    <property type="component" value="Unassembled WGS sequence"/>
</dbReference>
<dbReference type="KEGG" id="pfy:PFICI_11673"/>
<keyword evidence="5 9" id="KW-0560">Oxidoreductase</keyword>
<evidence type="ECO:0008006" key="12">
    <source>
        <dbReference type="Google" id="ProtNLM"/>
    </source>
</evidence>
<dbReference type="InterPro" id="IPR001128">
    <property type="entry name" value="Cyt_P450"/>
</dbReference>
<dbReference type="SUPFAM" id="SSF48264">
    <property type="entry name" value="Cytochrome P450"/>
    <property type="match status" value="1"/>
</dbReference>
<dbReference type="HOGENOM" id="CLU_001570_2_1_1"/>
<reference evidence="11" key="1">
    <citation type="journal article" date="2015" name="BMC Genomics">
        <title>Genomic and transcriptomic analysis of the endophytic fungus Pestalotiopsis fici reveals its lifestyle and high potential for synthesis of natural products.</title>
        <authorList>
            <person name="Wang X."/>
            <person name="Zhang X."/>
            <person name="Liu L."/>
            <person name="Xiang M."/>
            <person name="Wang W."/>
            <person name="Sun X."/>
            <person name="Che Y."/>
            <person name="Guo L."/>
            <person name="Liu G."/>
            <person name="Guo L."/>
            <person name="Wang C."/>
            <person name="Yin W.B."/>
            <person name="Stadler M."/>
            <person name="Zhang X."/>
            <person name="Liu X."/>
        </authorList>
    </citation>
    <scope>NUCLEOTIDE SEQUENCE [LARGE SCALE GENOMIC DNA]</scope>
    <source>
        <strain evidence="11">W106-1 / CGMCC3.15140</strain>
    </source>
</reference>
<dbReference type="Pfam" id="PF00067">
    <property type="entry name" value="p450"/>
    <property type="match status" value="1"/>
</dbReference>
<dbReference type="PANTHER" id="PTHR46300:SF1">
    <property type="entry name" value="P450, PUTATIVE (EUROFUNG)-RELATED"/>
    <property type="match status" value="1"/>
</dbReference>
<dbReference type="PRINTS" id="PR00463">
    <property type="entry name" value="EP450I"/>
</dbReference>
<evidence type="ECO:0000256" key="9">
    <source>
        <dbReference type="RuleBase" id="RU000461"/>
    </source>
</evidence>
<dbReference type="PROSITE" id="PS00086">
    <property type="entry name" value="CYTOCHROME_P450"/>
    <property type="match status" value="1"/>
</dbReference>
<dbReference type="Gene3D" id="1.10.630.10">
    <property type="entry name" value="Cytochrome P450"/>
    <property type="match status" value="1"/>
</dbReference>
<keyword evidence="6 8" id="KW-0408">Iron</keyword>
<evidence type="ECO:0000256" key="3">
    <source>
        <dbReference type="ARBA" id="ARBA00022617"/>
    </source>
</evidence>
<dbReference type="GeneID" id="19276686"/>
<keyword evidence="7 9" id="KW-0503">Monooxygenase</keyword>
<evidence type="ECO:0000256" key="1">
    <source>
        <dbReference type="ARBA" id="ARBA00001971"/>
    </source>
</evidence>
<evidence type="ECO:0000313" key="11">
    <source>
        <dbReference type="Proteomes" id="UP000030651"/>
    </source>
</evidence>
<organism evidence="10 11">
    <name type="scientific">Pestalotiopsis fici (strain W106-1 / CGMCC3.15140)</name>
    <dbReference type="NCBI Taxonomy" id="1229662"/>
    <lineage>
        <taxon>Eukaryota</taxon>
        <taxon>Fungi</taxon>
        <taxon>Dikarya</taxon>
        <taxon>Ascomycota</taxon>
        <taxon>Pezizomycotina</taxon>
        <taxon>Sordariomycetes</taxon>
        <taxon>Xylariomycetidae</taxon>
        <taxon>Amphisphaeriales</taxon>
        <taxon>Sporocadaceae</taxon>
        <taxon>Pestalotiopsis</taxon>
    </lineage>
</organism>
<dbReference type="GO" id="GO:0020037">
    <property type="term" value="F:heme binding"/>
    <property type="evidence" value="ECO:0007669"/>
    <property type="project" value="InterPro"/>
</dbReference>
<feature type="binding site" description="axial binding residue" evidence="8">
    <location>
        <position position="446"/>
    </location>
    <ligand>
        <name>heme</name>
        <dbReference type="ChEBI" id="CHEBI:30413"/>
    </ligand>
    <ligandPart>
        <name>Fe</name>
        <dbReference type="ChEBI" id="CHEBI:18248"/>
    </ligandPart>
</feature>
<name>W3WTX6_PESFW</name>
<keyword evidence="11" id="KW-1185">Reference proteome</keyword>